<dbReference type="InterPro" id="IPR016169">
    <property type="entry name" value="FAD-bd_PCMH_sub2"/>
</dbReference>
<evidence type="ECO:0000313" key="7">
    <source>
        <dbReference type="EMBL" id="TPG34997.1"/>
    </source>
</evidence>
<dbReference type="Pfam" id="PF08031">
    <property type="entry name" value="BBE"/>
    <property type="match status" value="1"/>
</dbReference>
<reference evidence="7 8" key="1">
    <citation type="journal article" date="2019" name="Environ. Microbiol.">
        <title>Species interactions and distinct microbial communities in high Arctic permafrost affected cryosols are associated with the CH4 and CO2 gas fluxes.</title>
        <authorList>
            <person name="Altshuler I."/>
            <person name="Hamel J."/>
            <person name="Turney S."/>
            <person name="Magnuson E."/>
            <person name="Levesque R."/>
            <person name="Greer C."/>
            <person name="Whyte L.G."/>
        </authorList>
    </citation>
    <scope>NUCLEOTIDE SEQUENCE [LARGE SCALE GENOMIC DNA]</scope>
    <source>
        <strain evidence="7 8">S5.20</strain>
    </source>
</reference>
<dbReference type="EMBL" id="RCZG01000003">
    <property type="protein sequence ID" value="TPG34997.1"/>
    <property type="molecule type" value="Genomic_DNA"/>
</dbReference>
<dbReference type="InterPro" id="IPR016166">
    <property type="entry name" value="FAD-bd_PCMH"/>
</dbReference>
<dbReference type="PANTHER" id="PTHR42973">
    <property type="entry name" value="BINDING OXIDOREDUCTASE, PUTATIVE (AFU_ORTHOLOGUE AFUA_1G17690)-RELATED"/>
    <property type="match status" value="1"/>
</dbReference>
<evidence type="ECO:0000256" key="4">
    <source>
        <dbReference type="ARBA" id="ARBA00022827"/>
    </source>
</evidence>
<evidence type="ECO:0000313" key="8">
    <source>
        <dbReference type="Proteomes" id="UP000320095"/>
    </source>
</evidence>
<keyword evidence="3" id="KW-0285">Flavoprotein</keyword>
<dbReference type="SUPFAM" id="SSF56176">
    <property type="entry name" value="FAD-binding/transporter-associated domain-like"/>
    <property type="match status" value="1"/>
</dbReference>
<evidence type="ECO:0000256" key="3">
    <source>
        <dbReference type="ARBA" id="ARBA00022630"/>
    </source>
</evidence>
<accession>A0A502EC52</accession>
<dbReference type="InterPro" id="IPR006093">
    <property type="entry name" value="Oxy_OxRdtase_FAD_BS"/>
</dbReference>
<dbReference type="InterPro" id="IPR006094">
    <property type="entry name" value="Oxid_FAD_bind_N"/>
</dbReference>
<dbReference type="PANTHER" id="PTHR42973:SF39">
    <property type="entry name" value="FAD-BINDING PCMH-TYPE DOMAIN-CONTAINING PROTEIN"/>
    <property type="match status" value="1"/>
</dbReference>
<dbReference type="Gene3D" id="3.30.465.10">
    <property type="match status" value="1"/>
</dbReference>
<dbReference type="OrthoDB" id="545125at2"/>
<dbReference type="GO" id="GO:0071949">
    <property type="term" value="F:FAD binding"/>
    <property type="evidence" value="ECO:0007669"/>
    <property type="project" value="InterPro"/>
</dbReference>
<keyword evidence="5" id="KW-0560">Oxidoreductase</keyword>
<dbReference type="Gene3D" id="3.30.43.10">
    <property type="entry name" value="Uridine Diphospho-n-acetylenolpyruvylglucosamine Reductase, domain 2"/>
    <property type="match status" value="1"/>
</dbReference>
<proteinExistence type="inferred from homology"/>
<dbReference type="AlphaFoldDB" id="A0A502EC52"/>
<keyword evidence="4" id="KW-0274">FAD</keyword>
<dbReference type="Proteomes" id="UP000320095">
    <property type="component" value="Unassembled WGS sequence"/>
</dbReference>
<dbReference type="RefSeq" id="WP_140689776.1">
    <property type="nucleotide sequence ID" value="NZ_RCZG01000003.1"/>
</dbReference>
<dbReference type="Gene3D" id="3.40.462.20">
    <property type="match status" value="1"/>
</dbReference>
<evidence type="ECO:0000256" key="2">
    <source>
        <dbReference type="ARBA" id="ARBA00005466"/>
    </source>
</evidence>
<comment type="cofactor">
    <cofactor evidence="1">
        <name>FAD</name>
        <dbReference type="ChEBI" id="CHEBI:57692"/>
    </cofactor>
</comment>
<evidence type="ECO:0000256" key="1">
    <source>
        <dbReference type="ARBA" id="ARBA00001974"/>
    </source>
</evidence>
<feature type="domain" description="FAD-binding PCMH-type" evidence="6">
    <location>
        <begin position="34"/>
        <end position="209"/>
    </location>
</feature>
<dbReference type="InterPro" id="IPR016167">
    <property type="entry name" value="FAD-bd_PCMH_sub1"/>
</dbReference>
<dbReference type="PROSITE" id="PS00862">
    <property type="entry name" value="OX2_COVAL_FAD"/>
    <property type="match status" value="1"/>
</dbReference>
<dbReference type="InterPro" id="IPR012951">
    <property type="entry name" value="BBE"/>
</dbReference>
<sequence length="464" mass="49041">MTSTSTQPVELTGRIVRPGDDGYRTASDSWNLLFSHDPAVVVFAQETQDVVNALAWARRNDVAVRVRSGGHCLEGWSTVDDGMVIDVSEMKSASIDPATHTATVGAGLNQLEAVTALGEAGFAAPTGTEGTVGLVGATLGGGFGLLTRNFGMASDNLLAAEIVVASNDIDAEAITVDEQTHADLLWALRGAGNGNFGIVTALTYRVHPLAQTIYVTATWPGLADLPAVFDAWQRSAPHTDNRLTSQLEISASDVQLVGALAGGSADEATRLLGPILSVGEPTVSMTDANWADTYADFQIPNVDEPVNWKFNSQFIYEPYPVEAVNLIVSFMEKAPTPQCNYFTNAFGGAVTGSEPAGGSVFAHRNALFYAEPGAGWGGARGALAGERPATPDSLTAECLTWIADFTEALAPYVNGAYVNVPNVGMAGWETAYWGANVDRLYDIKAKYDPHNLFSFEQSIPLAAS</sequence>
<dbReference type="GO" id="GO:0016491">
    <property type="term" value="F:oxidoreductase activity"/>
    <property type="evidence" value="ECO:0007669"/>
    <property type="project" value="UniProtKB-KW"/>
</dbReference>
<keyword evidence="8" id="KW-1185">Reference proteome</keyword>
<gene>
    <name evidence="7" type="ORF">EAH80_09340</name>
</gene>
<dbReference type="InterPro" id="IPR036318">
    <property type="entry name" value="FAD-bd_PCMH-like_sf"/>
</dbReference>
<name>A0A502EC52_9MYCO</name>
<comment type="similarity">
    <text evidence="2">Belongs to the oxygen-dependent FAD-linked oxidoreductase family.</text>
</comment>
<dbReference type="InterPro" id="IPR050416">
    <property type="entry name" value="FAD-linked_Oxidoreductase"/>
</dbReference>
<dbReference type="Pfam" id="PF01565">
    <property type="entry name" value="FAD_binding_4"/>
    <property type="match status" value="1"/>
</dbReference>
<dbReference type="PROSITE" id="PS51387">
    <property type="entry name" value="FAD_PCMH"/>
    <property type="match status" value="1"/>
</dbReference>
<protein>
    <submittedName>
        <fullName evidence="7">FAD-binding oxidoreductase</fullName>
    </submittedName>
</protein>
<comment type="caution">
    <text evidence="7">The sequence shown here is derived from an EMBL/GenBank/DDBJ whole genome shotgun (WGS) entry which is preliminary data.</text>
</comment>
<evidence type="ECO:0000259" key="6">
    <source>
        <dbReference type="PROSITE" id="PS51387"/>
    </source>
</evidence>
<evidence type="ECO:0000256" key="5">
    <source>
        <dbReference type="ARBA" id="ARBA00023002"/>
    </source>
</evidence>
<organism evidence="7 8">
    <name type="scientific">Mycolicibacterium hodleri</name>
    <dbReference type="NCBI Taxonomy" id="49897"/>
    <lineage>
        <taxon>Bacteria</taxon>
        <taxon>Bacillati</taxon>
        <taxon>Actinomycetota</taxon>
        <taxon>Actinomycetes</taxon>
        <taxon>Mycobacteriales</taxon>
        <taxon>Mycobacteriaceae</taxon>
        <taxon>Mycolicibacterium</taxon>
    </lineage>
</organism>